<feature type="transmembrane region" description="Helical" evidence="6">
    <location>
        <begin position="120"/>
        <end position="139"/>
    </location>
</feature>
<reference evidence="7 8" key="1">
    <citation type="submission" date="2019-11" db="EMBL/GenBank/DDBJ databases">
        <title>Isolation of a new High Light Tolerant Cyanobacteria.</title>
        <authorList>
            <person name="Dobson Z."/>
            <person name="Vaughn N."/>
            <person name="Vaughn M."/>
            <person name="Fromme P."/>
            <person name="Mazor Y."/>
        </authorList>
    </citation>
    <scope>NUCLEOTIDE SEQUENCE [LARGE SCALE GENOMIC DNA]</scope>
    <source>
        <strain evidence="7 8">0216</strain>
    </source>
</reference>
<dbReference type="GO" id="GO:0005886">
    <property type="term" value="C:plasma membrane"/>
    <property type="evidence" value="ECO:0007669"/>
    <property type="project" value="UniProtKB-SubCell"/>
</dbReference>
<feature type="transmembrane region" description="Helical" evidence="6">
    <location>
        <begin position="391"/>
        <end position="414"/>
    </location>
</feature>
<evidence type="ECO:0000256" key="6">
    <source>
        <dbReference type="SAM" id="Phobius"/>
    </source>
</evidence>
<dbReference type="RefSeq" id="WP_155083707.1">
    <property type="nucleotide sequence ID" value="NZ_WMIA01000008.1"/>
</dbReference>
<dbReference type="GO" id="GO:0015297">
    <property type="term" value="F:antiporter activity"/>
    <property type="evidence" value="ECO:0007669"/>
    <property type="project" value="InterPro"/>
</dbReference>
<sequence length="426" mass="47551">MKKDLFKKIFGVINIKILFLFFTNFISLILANILDVRIFGLFSYCLALVKIVSTFSIFGADKLLFFQIPILLSDDKWHSIKGVLNWSNNFTSILSIFGTLFLSTVFFFTHEHISGSEKVAAYLIFLSIPIITFRATRLATMKAFKKVLQGFIPEYIVFPILFLGLSLILSIKQGKVQFISIATIYLLSISISFVIGSIWLSKILPQQLISISENKQDHLWLKQSIPLMLLGFSQIIYSRMDILMLEQLKDSTDVGIYTVVLGLSEVILFPLSAVNSVLTPKIANLYATGKFENLQKILSKLARISFLLSLSIGIMLILFRYSVLKLFGSDFQVGSTALTIAIIGQLCNVATGSNGQLINMTNNSYFLLKSVGFGALMNGVLNFFFIPKMGISGAALATSMTILVINAINAYFVYNKLKLNTTIIKM</sequence>
<dbReference type="GO" id="GO:0042910">
    <property type="term" value="F:xenobiotic transmembrane transporter activity"/>
    <property type="evidence" value="ECO:0007669"/>
    <property type="project" value="InterPro"/>
</dbReference>
<accession>A0A844GSD0</accession>
<keyword evidence="3 6" id="KW-0812">Transmembrane</keyword>
<feature type="transmembrane region" description="Helical" evidence="6">
    <location>
        <begin position="301"/>
        <end position="321"/>
    </location>
</feature>
<feature type="transmembrane region" description="Helical" evidence="6">
    <location>
        <begin position="365"/>
        <end position="385"/>
    </location>
</feature>
<evidence type="ECO:0000256" key="2">
    <source>
        <dbReference type="ARBA" id="ARBA00022475"/>
    </source>
</evidence>
<evidence type="ECO:0000256" key="1">
    <source>
        <dbReference type="ARBA" id="ARBA00004651"/>
    </source>
</evidence>
<keyword evidence="2" id="KW-1003">Cell membrane</keyword>
<dbReference type="InterPro" id="IPR050833">
    <property type="entry name" value="Poly_Biosynth_Transport"/>
</dbReference>
<keyword evidence="5 6" id="KW-0472">Membrane</keyword>
<dbReference type="InterPro" id="IPR002528">
    <property type="entry name" value="MATE_fam"/>
</dbReference>
<feature type="transmembrane region" description="Helical" evidence="6">
    <location>
        <begin position="40"/>
        <end position="65"/>
    </location>
</feature>
<proteinExistence type="predicted"/>
<organism evidence="7 8">
    <name type="scientific">Cyanobacterium aponinum 0216</name>
    <dbReference type="NCBI Taxonomy" id="2676140"/>
    <lineage>
        <taxon>Bacteria</taxon>
        <taxon>Bacillati</taxon>
        <taxon>Cyanobacteriota</taxon>
        <taxon>Cyanophyceae</taxon>
        <taxon>Oscillatoriophycideae</taxon>
        <taxon>Chroococcales</taxon>
        <taxon>Geminocystaceae</taxon>
        <taxon>Cyanobacterium</taxon>
    </lineage>
</organism>
<evidence type="ECO:0000256" key="4">
    <source>
        <dbReference type="ARBA" id="ARBA00022989"/>
    </source>
</evidence>
<dbReference type="AlphaFoldDB" id="A0A844GSD0"/>
<evidence type="ECO:0000256" key="5">
    <source>
        <dbReference type="ARBA" id="ARBA00023136"/>
    </source>
</evidence>
<feature type="transmembrane region" description="Helical" evidence="6">
    <location>
        <begin position="12"/>
        <end position="34"/>
    </location>
</feature>
<dbReference type="Pfam" id="PF01554">
    <property type="entry name" value="MatE"/>
    <property type="match status" value="1"/>
</dbReference>
<dbReference type="Proteomes" id="UP000437131">
    <property type="component" value="Unassembled WGS sequence"/>
</dbReference>
<name>A0A844GSD0_9CHRO</name>
<evidence type="ECO:0000313" key="7">
    <source>
        <dbReference type="EMBL" id="MTF38880.1"/>
    </source>
</evidence>
<feature type="transmembrane region" description="Helical" evidence="6">
    <location>
        <begin position="151"/>
        <end position="171"/>
    </location>
</feature>
<feature type="transmembrane region" description="Helical" evidence="6">
    <location>
        <begin position="177"/>
        <end position="199"/>
    </location>
</feature>
<dbReference type="PANTHER" id="PTHR30250:SF11">
    <property type="entry name" value="O-ANTIGEN TRANSPORTER-RELATED"/>
    <property type="match status" value="1"/>
</dbReference>
<feature type="transmembrane region" description="Helical" evidence="6">
    <location>
        <begin position="219"/>
        <end position="237"/>
    </location>
</feature>
<feature type="transmembrane region" description="Helical" evidence="6">
    <location>
        <begin position="333"/>
        <end position="353"/>
    </location>
</feature>
<evidence type="ECO:0000256" key="3">
    <source>
        <dbReference type="ARBA" id="ARBA00022692"/>
    </source>
</evidence>
<feature type="transmembrane region" description="Helical" evidence="6">
    <location>
        <begin position="86"/>
        <end position="108"/>
    </location>
</feature>
<gene>
    <name evidence="7" type="ORF">GGC33_08055</name>
</gene>
<comment type="subcellular location">
    <subcellularLocation>
        <location evidence="1">Cell membrane</location>
        <topology evidence="1">Multi-pass membrane protein</topology>
    </subcellularLocation>
</comment>
<protein>
    <submittedName>
        <fullName evidence="7">Oligosaccharide flippase family protein</fullName>
    </submittedName>
</protein>
<dbReference type="EMBL" id="WMIA01000008">
    <property type="protein sequence ID" value="MTF38880.1"/>
    <property type="molecule type" value="Genomic_DNA"/>
</dbReference>
<feature type="transmembrane region" description="Helical" evidence="6">
    <location>
        <begin position="257"/>
        <end position="280"/>
    </location>
</feature>
<evidence type="ECO:0000313" key="8">
    <source>
        <dbReference type="Proteomes" id="UP000437131"/>
    </source>
</evidence>
<keyword evidence="4 6" id="KW-1133">Transmembrane helix</keyword>
<dbReference type="PANTHER" id="PTHR30250">
    <property type="entry name" value="PST FAMILY PREDICTED COLANIC ACID TRANSPORTER"/>
    <property type="match status" value="1"/>
</dbReference>
<comment type="caution">
    <text evidence="7">The sequence shown here is derived from an EMBL/GenBank/DDBJ whole genome shotgun (WGS) entry which is preliminary data.</text>
</comment>